<comment type="caution">
    <text evidence="1">The sequence shown here is derived from an EMBL/GenBank/DDBJ whole genome shotgun (WGS) entry which is preliminary data.</text>
</comment>
<reference evidence="1 2" key="1">
    <citation type="submission" date="2020-03" db="EMBL/GenBank/DDBJ databases">
        <title>Genomic Encyclopedia of Type Strains, Phase IV (KMG-IV): sequencing the most valuable type-strain genomes for metagenomic binning, comparative biology and taxonomic classification.</title>
        <authorList>
            <person name="Goeker M."/>
        </authorList>
    </citation>
    <scope>NUCLEOTIDE SEQUENCE [LARGE SCALE GENOMIC DNA]</scope>
    <source>
        <strain evidence="1 2">DSM 103870</strain>
    </source>
</reference>
<accession>A0ABX0UX70</accession>
<keyword evidence="2" id="KW-1185">Reference proteome</keyword>
<dbReference type="EMBL" id="JAASQI010000002">
    <property type="protein sequence ID" value="NIJ57542.1"/>
    <property type="molecule type" value="Genomic_DNA"/>
</dbReference>
<protein>
    <submittedName>
        <fullName evidence="1">TetR/AcrR family transcriptional repressor of mexCD-oprJ operon</fullName>
    </submittedName>
</protein>
<dbReference type="InterPro" id="IPR036271">
    <property type="entry name" value="Tet_transcr_reg_TetR-rel_C_sf"/>
</dbReference>
<dbReference type="SUPFAM" id="SSF48498">
    <property type="entry name" value="Tetracyclin repressor-like, C-terminal domain"/>
    <property type="match status" value="1"/>
</dbReference>
<proteinExistence type="predicted"/>
<dbReference type="Proteomes" id="UP001429580">
    <property type="component" value="Unassembled WGS sequence"/>
</dbReference>
<evidence type="ECO:0000313" key="1">
    <source>
        <dbReference type="EMBL" id="NIJ57542.1"/>
    </source>
</evidence>
<gene>
    <name evidence="1" type="ORF">FHS82_001368</name>
</gene>
<dbReference type="RefSeq" id="WP_166950149.1">
    <property type="nucleotide sequence ID" value="NZ_JAASQI010000002.1"/>
</dbReference>
<evidence type="ECO:0000313" key="2">
    <source>
        <dbReference type="Proteomes" id="UP001429580"/>
    </source>
</evidence>
<dbReference type="Gene3D" id="1.10.357.10">
    <property type="entry name" value="Tetracycline Repressor, domain 2"/>
    <property type="match status" value="1"/>
</dbReference>
<dbReference type="SUPFAM" id="SSF46689">
    <property type="entry name" value="Homeodomain-like"/>
    <property type="match status" value="1"/>
</dbReference>
<name>A0ABX0UX70_9HYPH</name>
<sequence length="187" mass="20282">MARIGIQTKDNGILVALASAIVRQPAASLQELASAVGISKATLYRFCRTREQLIERLTTHGVQLIGEAIAASGLDTASPREALRRLIVNNLEQRELTTFLIYCRNQGASEDFGDEAGWDIALDAFFLRGQREGVFRIDMPAAMLTELFVAMLLGLVEAERRGRVARAGLAATMESAFLKGVAADEAT</sequence>
<dbReference type="InterPro" id="IPR009057">
    <property type="entry name" value="Homeodomain-like_sf"/>
</dbReference>
<organism evidence="1 2">
    <name type="scientific">Pseudochelatococcus lubricantis</name>
    <dbReference type="NCBI Taxonomy" id="1538102"/>
    <lineage>
        <taxon>Bacteria</taxon>
        <taxon>Pseudomonadati</taxon>
        <taxon>Pseudomonadota</taxon>
        <taxon>Alphaproteobacteria</taxon>
        <taxon>Hyphomicrobiales</taxon>
        <taxon>Chelatococcaceae</taxon>
        <taxon>Pseudochelatococcus</taxon>
    </lineage>
</organism>